<evidence type="ECO:0000256" key="1">
    <source>
        <dbReference type="ARBA" id="ARBA00004141"/>
    </source>
</evidence>
<evidence type="ECO:0000313" key="12">
    <source>
        <dbReference type="Proteomes" id="UP001328107"/>
    </source>
</evidence>
<dbReference type="PANTHER" id="PTHR45695:SF15">
    <property type="entry name" value="OPSIN RH2"/>
    <property type="match status" value="1"/>
</dbReference>
<dbReference type="PRINTS" id="PR00237">
    <property type="entry name" value="GPCRRHODOPSN"/>
</dbReference>
<dbReference type="PANTHER" id="PTHR45695">
    <property type="entry name" value="LEUCOKININ RECEPTOR-RELATED"/>
    <property type="match status" value="1"/>
</dbReference>
<evidence type="ECO:0000256" key="2">
    <source>
        <dbReference type="ARBA" id="ARBA00022692"/>
    </source>
</evidence>
<dbReference type="GO" id="GO:0005886">
    <property type="term" value="C:plasma membrane"/>
    <property type="evidence" value="ECO:0007669"/>
    <property type="project" value="TreeGrafter"/>
</dbReference>
<dbReference type="SUPFAM" id="SSF81321">
    <property type="entry name" value="Family A G protein-coupled receptor-like"/>
    <property type="match status" value="1"/>
</dbReference>
<evidence type="ECO:0000256" key="9">
    <source>
        <dbReference type="SAM" id="Phobius"/>
    </source>
</evidence>
<protein>
    <recommendedName>
        <fullName evidence="10">G-protein coupled receptors family 1 profile domain-containing protein</fullName>
    </recommendedName>
</protein>
<feature type="transmembrane region" description="Helical" evidence="9">
    <location>
        <begin position="158"/>
        <end position="178"/>
    </location>
</feature>
<feature type="transmembrane region" description="Helical" evidence="9">
    <location>
        <begin position="45"/>
        <end position="68"/>
    </location>
</feature>
<keyword evidence="4 8" id="KW-0297">G-protein coupled receptor</keyword>
<evidence type="ECO:0000256" key="8">
    <source>
        <dbReference type="RuleBase" id="RU000688"/>
    </source>
</evidence>
<dbReference type="PROSITE" id="PS50262">
    <property type="entry name" value="G_PROTEIN_RECEP_F1_2"/>
    <property type="match status" value="1"/>
</dbReference>
<evidence type="ECO:0000256" key="5">
    <source>
        <dbReference type="ARBA" id="ARBA00023136"/>
    </source>
</evidence>
<dbReference type="Gene3D" id="1.20.1070.10">
    <property type="entry name" value="Rhodopsin 7-helix transmembrane proteins"/>
    <property type="match status" value="1"/>
</dbReference>
<feature type="domain" description="G-protein coupled receptors family 1 profile" evidence="10">
    <location>
        <begin position="60"/>
        <end position="228"/>
    </location>
</feature>
<gene>
    <name evidence="11" type="ORF">PMAYCL1PPCAC_23854</name>
</gene>
<accession>A0AAN5CZQ6</accession>
<dbReference type="Pfam" id="PF00001">
    <property type="entry name" value="7tm_1"/>
    <property type="match status" value="1"/>
</dbReference>
<name>A0AAN5CZQ6_9BILA</name>
<evidence type="ECO:0000259" key="10">
    <source>
        <dbReference type="PROSITE" id="PS50262"/>
    </source>
</evidence>
<evidence type="ECO:0000313" key="11">
    <source>
        <dbReference type="EMBL" id="GMR53659.1"/>
    </source>
</evidence>
<dbReference type="AlphaFoldDB" id="A0AAN5CZQ6"/>
<evidence type="ECO:0000256" key="4">
    <source>
        <dbReference type="ARBA" id="ARBA00023040"/>
    </source>
</evidence>
<dbReference type="InterPro" id="IPR017452">
    <property type="entry name" value="GPCR_Rhodpsn_7TM"/>
</dbReference>
<feature type="transmembrane region" description="Helical" evidence="9">
    <location>
        <begin position="109"/>
        <end position="137"/>
    </location>
</feature>
<evidence type="ECO:0000256" key="3">
    <source>
        <dbReference type="ARBA" id="ARBA00022989"/>
    </source>
</evidence>
<comment type="subcellular location">
    <subcellularLocation>
        <location evidence="1">Membrane</location>
        <topology evidence="1">Multi-pass membrane protein</topology>
    </subcellularLocation>
</comment>
<keyword evidence="2 8" id="KW-0812">Transmembrane</keyword>
<dbReference type="EMBL" id="BTRK01000005">
    <property type="protein sequence ID" value="GMR53659.1"/>
    <property type="molecule type" value="Genomic_DNA"/>
</dbReference>
<feature type="transmembrane region" description="Helical" evidence="9">
    <location>
        <begin position="80"/>
        <end position="103"/>
    </location>
</feature>
<dbReference type="Proteomes" id="UP001328107">
    <property type="component" value="Unassembled WGS sequence"/>
</dbReference>
<keyword evidence="5 9" id="KW-0472">Membrane</keyword>
<comment type="caution">
    <text evidence="11">The sequence shown here is derived from an EMBL/GenBank/DDBJ whole genome shotgun (WGS) entry which is preliminary data.</text>
</comment>
<feature type="non-terminal residue" evidence="11">
    <location>
        <position position="228"/>
    </location>
</feature>
<evidence type="ECO:0000256" key="7">
    <source>
        <dbReference type="ARBA" id="ARBA00023224"/>
    </source>
</evidence>
<reference evidence="12" key="1">
    <citation type="submission" date="2022-10" db="EMBL/GenBank/DDBJ databases">
        <title>Genome assembly of Pristionchus species.</title>
        <authorList>
            <person name="Yoshida K."/>
            <person name="Sommer R.J."/>
        </authorList>
    </citation>
    <scope>NUCLEOTIDE SEQUENCE [LARGE SCALE GENOMIC DNA]</scope>
    <source>
        <strain evidence="12">RS5460</strain>
    </source>
</reference>
<comment type="similarity">
    <text evidence="8">Belongs to the G-protein coupled receptor 1 family.</text>
</comment>
<keyword evidence="12" id="KW-1185">Reference proteome</keyword>
<organism evidence="11 12">
    <name type="scientific">Pristionchus mayeri</name>
    <dbReference type="NCBI Taxonomy" id="1317129"/>
    <lineage>
        <taxon>Eukaryota</taxon>
        <taxon>Metazoa</taxon>
        <taxon>Ecdysozoa</taxon>
        <taxon>Nematoda</taxon>
        <taxon>Chromadorea</taxon>
        <taxon>Rhabditida</taxon>
        <taxon>Rhabditina</taxon>
        <taxon>Diplogasteromorpha</taxon>
        <taxon>Diplogasteroidea</taxon>
        <taxon>Neodiplogasteridae</taxon>
        <taxon>Pristionchus</taxon>
    </lineage>
</organism>
<evidence type="ECO:0000256" key="6">
    <source>
        <dbReference type="ARBA" id="ARBA00023170"/>
    </source>
</evidence>
<dbReference type="PROSITE" id="PS00237">
    <property type="entry name" value="G_PROTEIN_RECEP_F1_1"/>
    <property type="match status" value="1"/>
</dbReference>
<keyword evidence="7 8" id="KW-0807">Transducer</keyword>
<proteinExistence type="inferred from homology"/>
<keyword evidence="3 9" id="KW-1133">Transmembrane helix</keyword>
<sequence length="228" mass="25806">MISYELLKDFHSIRTDSVPGDTKTQCSDYENYVIEFLSPRPIEKYGLVLFAFIMFIGVAGNSLVIAVVSSTRRMRTSMNILLLNLAVADLIILLICLPTTVLTDVTKTFWFGVLPCKGIVFVQNTGVYVSILTLTFISYERWKAVTDPLDLAIANKKVVIPVIWLLAMILSTPEPFTLQIESPTFDRPNFTTTWGTQCRVSWSMEIEKPYQLIQTLVFYVLPLTIISC</sequence>
<dbReference type="GO" id="GO:0004930">
    <property type="term" value="F:G protein-coupled receptor activity"/>
    <property type="evidence" value="ECO:0007669"/>
    <property type="project" value="UniProtKB-KW"/>
</dbReference>
<keyword evidence="6 8" id="KW-0675">Receptor</keyword>
<dbReference type="InterPro" id="IPR000276">
    <property type="entry name" value="GPCR_Rhodpsn"/>
</dbReference>